<dbReference type="SUPFAM" id="SSF49899">
    <property type="entry name" value="Concanavalin A-like lectins/glucanases"/>
    <property type="match status" value="1"/>
</dbReference>
<dbReference type="EMBL" id="JADOUF010000001">
    <property type="protein sequence ID" value="MBG6134879.1"/>
    <property type="molecule type" value="Genomic_DNA"/>
</dbReference>
<evidence type="ECO:0000313" key="3">
    <source>
        <dbReference type="Proteomes" id="UP000622552"/>
    </source>
</evidence>
<gene>
    <name evidence="2" type="ORF">IW245_001073</name>
</gene>
<comment type="caution">
    <text evidence="2">The sequence shown here is derived from an EMBL/GenBank/DDBJ whole genome shotgun (WGS) entry which is preliminary data.</text>
</comment>
<accession>A0A8J7GKY6</accession>
<organism evidence="2 3">
    <name type="scientific">Longispora fulva</name>
    <dbReference type="NCBI Taxonomy" id="619741"/>
    <lineage>
        <taxon>Bacteria</taxon>
        <taxon>Bacillati</taxon>
        <taxon>Actinomycetota</taxon>
        <taxon>Actinomycetes</taxon>
        <taxon>Micromonosporales</taxon>
        <taxon>Micromonosporaceae</taxon>
        <taxon>Longispora</taxon>
    </lineage>
</organism>
<dbReference type="RefSeq" id="WP_197002062.1">
    <property type="nucleotide sequence ID" value="NZ_BONS01000004.1"/>
</dbReference>
<reference evidence="2" key="1">
    <citation type="submission" date="2020-11" db="EMBL/GenBank/DDBJ databases">
        <title>Sequencing the genomes of 1000 actinobacteria strains.</title>
        <authorList>
            <person name="Klenk H.-P."/>
        </authorList>
    </citation>
    <scope>NUCLEOTIDE SEQUENCE</scope>
    <source>
        <strain evidence="2">DSM 45356</strain>
    </source>
</reference>
<keyword evidence="3" id="KW-1185">Reference proteome</keyword>
<evidence type="ECO:0000313" key="2">
    <source>
        <dbReference type="EMBL" id="MBG6134879.1"/>
    </source>
</evidence>
<dbReference type="InterPro" id="IPR013320">
    <property type="entry name" value="ConA-like_dom_sf"/>
</dbReference>
<sequence length="243" mass="25999">MKLRRYAAGLVLVVAGILAVPSSAQAAGSPAGGAQMWLRADVGVQVNATNVTTWYDQSGNARNGTMTTPSRQPTLVQGALNGQPVIHFNGAQSLNLLTPVNPYTFSVFIVGRNQKSSGFSMILGPSGNFPNNQIRWENSSQALFVGTANNFPVVTSTIGNTMVFHELSARYDGSTMWVYRDGNLVSAHSFSTSGGWTLASIGSWYSSQFMIGDLAEVIVYPTALSDADRTATDSYLRSKYALP</sequence>
<evidence type="ECO:0008006" key="4">
    <source>
        <dbReference type="Google" id="ProtNLM"/>
    </source>
</evidence>
<name>A0A8J7GKY6_9ACTN</name>
<keyword evidence="1" id="KW-0732">Signal</keyword>
<proteinExistence type="predicted"/>
<dbReference type="Gene3D" id="2.60.120.200">
    <property type="match status" value="1"/>
</dbReference>
<evidence type="ECO:0000256" key="1">
    <source>
        <dbReference type="SAM" id="SignalP"/>
    </source>
</evidence>
<protein>
    <recommendedName>
        <fullName evidence="4">LamG domain-containing protein</fullName>
    </recommendedName>
</protein>
<dbReference type="AlphaFoldDB" id="A0A8J7GKY6"/>
<feature type="chain" id="PRO_5035264804" description="LamG domain-containing protein" evidence="1">
    <location>
        <begin position="27"/>
        <end position="243"/>
    </location>
</feature>
<dbReference type="Pfam" id="PF13385">
    <property type="entry name" value="Laminin_G_3"/>
    <property type="match status" value="1"/>
</dbReference>
<feature type="signal peptide" evidence="1">
    <location>
        <begin position="1"/>
        <end position="26"/>
    </location>
</feature>
<dbReference type="Proteomes" id="UP000622552">
    <property type="component" value="Unassembled WGS sequence"/>
</dbReference>